<evidence type="ECO:0000313" key="3">
    <source>
        <dbReference type="EMBL" id="PWZ56595.1"/>
    </source>
</evidence>
<dbReference type="PANTHER" id="PTHR10366">
    <property type="entry name" value="NAD DEPENDENT EPIMERASE/DEHYDRATASE"/>
    <property type="match status" value="1"/>
</dbReference>
<feature type="domain" description="NAD-dependent epimerase/dehydratase" evidence="2">
    <location>
        <begin position="25"/>
        <end position="65"/>
    </location>
</feature>
<dbReference type="Pfam" id="PF01370">
    <property type="entry name" value="Epimerase"/>
    <property type="match status" value="2"/>
</dbReference>
<evidence type="ECO:0000259" key="2">
    <source>
        <dbReference type="Pfam" id="PF01370"/>
    </source>
</evidence>
<dbReference type="Gene3D" id="3.40.50.720">
    <property type="entry name" value="NAD(P)-binding Rossmann-like Domain"/>
    <property type="match status" value="2"/>
</dbReference>
<dbReference type="InterPro" id="IPR036291">
    <property type="entry name" value="NAD(P)-bd_dom_sf"/>
</dbReference>
<comment type="caution">
    <text evidence="3">The sequence shown here is derived from an EMBL/GenBank/DDBJ whole genome shotgun (WGS) entry which is preliminary data.</text>
</comment>
<accession>A0A317YD73</accession>
<gene>
    <name evidence="3" type="ORF">Zm00014a_026628</name>
</gene>
<dbReference type="AlphaFoldDB" id="A0A317YD73"/>
<dbReference type="GO" id="GO:0016491">
    <property type="term" value="F:oxidoreductase activity"/>
    <property type="evidence" value="ECO:0007669"/>
    <property type="project" value="UniProtKB-KW"/>
</dbReference>
<feature type="domain" description="NAD-dependent epimerase/dehydratase" evidence="2">
    <location>
        <begin position="69"/>
        <end position="225"/>
    </location>
</feature>
<organism evidence="3">
    <name type="scientific">Zea mays</name>
    <name type="common">Maize</name>
    <dbReference type="NCBI Taxonomy" id="4577"/>
    <lineage>
        <taxon>Eukaryota</taxon>
        <taxon>Viridiplantae</taxon>
        <taxon>Streptophyta</taxon>
        <taxon>Embryophyta</taxon>
        <taxon>Tracheophyta</taxon>
        <taxon>Spermatophyta</taxon>
        <taxon>Magnoliopsida</taxon>
        <taxon>Liliopsida</taxon>
        <taxon>Poales</taxon>
        <taxon>Poaceae</taxon>
        <taxon>PACMAD clade</taxon>
        <taxon>Panicoideae</taxon>
        <taxon>Andropogonodae</taxon>
        <taxon>Andropogoneae</taxon>
        <taxon>Tripsacinae</taxon>
        <taxon>Zea</taxon>
    </lineage>
</organism>
<dbReference type="PANTHER" id="PTHR10366:SF813">
    <property type="entry name" value="OS08G0515900 PROTEIN"/>
    <property type="match status" value="1"/>
</dbReference>
<dbReference type="SUPFAM" id="SSF51735">
    <property type="entry name" value="NAD(P)-binding Rossmann-fold domains"/>
    <property type="match status" value="1"/>
</dbReference>
<dbReference type="Proteomes" id="UP000251960">
    <property type="component" value="Chromosome 1"/>
</dbReference>
<evidence type="ECO:0000256" key="1">
    <source>
        <dbReference type="ARBA" id="ARBA00023002"/>
    </source>
</evidence>
<proteinExistence type="predicted"/>
<keyword evidence="1" id="KW-0560">Oxidoreductase</keyword>
<dbReference type="FunFam" id="3.40.50.720:FF:000085">
    <property type="entry name" value="Dihydroflavonol reductase"/>
    <property type="match status" value="1"/>
</dbReference>
<dbReference type="ExpressionAtlas" id="A0A317YD73">
    <property type="expression patterns" value="baseline and differential"/>
</dbReference>
<reference evidence="3" key="1">
    <citation type="journal article" date="2018" name="Nat. Genet.">
        <title>Extensive intraspecific gene order and gene structural variations between Mo17 and other maize genomes.</title>
        <authorList>
            <person name="Sun S."/>
            <person name="Zhou Y."/>
            <person name="Chen J."/>
            <person name="Shi J."/>
            <person name="Zhao H."/>
            <person name="Zhao H."/>
            <person name="Song W."/>
            <person name="Zhang M."/>
            <person name="Cui Y."/>
            <person name="Dong X."/>
            <person name="Liu H."/>
            <person name="Ma X."/>
            <person name="Jiao Y."/>
            <person name="Wang B."/>
            <person name="Wei X."/>
            <person name="Stein J.C."/>
            <person name="Glaubitz J.C."/>
            <person name="Lu F."/>
            <person name="Yu G."/>
            <person name="Liang C."/>
            <person name="Fengler K."/>
            <person name="Li B."/>
            <person name="Rafalski A."/>
            <person name="Schnable P.S."/>
            <person name="Ware D.H."/>
            <person name="Buckler E.S."/>
            <person name="Lai J."/>
        </authorList>
    </citation>
    <scope>NUCLEOTIDE SEQUENCE [LARGE SCALE GENOMIC DNA]</scope>
    <source>
        <tissue evidence="3">Seedling</tissue>
    </source>
</reference>
<sequence>MQKLWDQIQEHLESERMANTAKGKVCVTGASGFIASWLVKRLLESGYHVLGTVRDPASGKAWTYSDLKHVGATWQEEMLDSAINGTMNVLRSCKKNPSLKRVVLTSSSSTVRIKDEADLPPNVLLDESSWSSIEFCESLQIWYAVAKILAEKAAWEFAGEHRIDLVTVLPTFVVGPTLSPELGPTASDVLGLFQGETGKFTTYGRMGYVHIDDVARCHMLAYEAAGARGRYICSAAVLDCGDLAALLARRFPAYPVPRSLPRAYGEQSYGFDTSKARALGLAEFKGVEEMFDDAVASFIGHGHLPAAEERRHA</sequence>
<protein>
    <recommendedName>
        <fullName evidence="2">NAD-dependent epimerase/dehydratase domain-containing protein</fullName>
    </recommendedName>
</protein>
<dbReference type="EMBL" id="NCVQ01000001">
    <property type="protein sequence ID" value="PWZ56595.1"/>
    <property type="molecule type" value="Genomic_DNA"/>
</dbReference>
<dbReference type="InterPro" id="IPR050425">
    <property type="entry name" value="NAD(P)_dehydrat-like"/>
</dbReference>
<dbReference type="InterPro" id="IPR001509">
    <property type="entry name" value="Epimerase_deHydtase"/>
</dbReference>
<name>A0A317YD73_MAIZE</name>